<dbReference type="InterPro" id="IPR036084">
    <property type="entry name" value="Ser_inhib-like_sf"/>
</dbReference>
<dbReference type="SMART" id="SM00216">
    <property type="entry name" value="VWD"/>
    <property type="match status" value="3"/>
</dbReference>
<evidence type="ECO:0000256" key="7">
    <source>
        <dbReference type="PROSITE-ProRule" id="PRU00124"/>
    </source>
</evidence>
<dbReference type="Proteomes" id="UP000515154">
    <property type="component" value="Linkage group LG9"/>
</dbReference>
<feature type="signal peptide" evidence="8">
    <location>
        <begin position="1"/>
        <end position="23"/>
    </location>
</feature>
<protein>
    <submittedName>
        <fullName evidence="12">SCO-spondin-like</fullName>
    </submittedName>
</protein>
<dbReference type="PANTHER" id="PTHR11339">
    <property type="entry name" value="EXTRACELLULAR MATRIX GLYCOPROTEIN RELATED"/>
    <property type="match status" value="1"/>
</dbReference>
<keyword evidence="11" id="KW-1185">Reference proteome</keyword>
<dbReference type="PROSITE" id="PS00022">
    <property type="entry name" value="EGF_1"/>
    <property type="match status" value="1"/>
</dbReference>
<dbReference type="PROSITE" id="PS50068">
    <property type="entry name" value="LDLRA_2"/>
    <property type="match status" value="7"/>
</dbReference>
<dbReference type="InterPro" id="IPR001007">
    <property type="entry name" value="VWF_dom"/>
</dbReference>
<dbReference type="Pfam" id="PF01826">
    <property type="entry name" value="TIL"/>
    <property type="match status" value="3"/>
</dbReference>
<feature type="disulfide bond" evidence="7">
    <location>
        <begin position="1624"/>
        <end position="1642"/>
    </location>
</feature>
<dbReference type="InterPro" id="IPR014853">
    <property type="entry name" value="VWF/SSPO/ZAN-like_Cys-rich_dom"/>
</dbReference>
<evidence type="ECO:0000313" key="12">
    <source>
        <dbReference type="RefSeq" id="XP_036361565.1"/>
    </source>
</evidence>
<dbReference type="InterPro" id="IPR050780">
    <property type="entry name" value="Mucin_vWF_Thrombospondin_sf"/>
</dbReference>
<feature type="disulfide bond" evidence="7">
    <location>
        <begin position="1503"/>
        <end position="1515"/>
    </location>
</feature>
<feature type="disulfide bond" evidence="6">
    <location>
        <begin position="137"/>
        <end position="146"/>
    </location>
</feature>
<dbReference type="Gene3D" id="2.40.128.620">
    <property type="match status" value="1"/>
</dbReference>
<feature type="disulfide bond" evidence="7">
    <location>
        <begin position="1446"/>
        <end position="1461"/>
    </location>
</feature>
<dbReference type="KEGG" id="osn:118764670"/>
<dbReference type="PROSITE" id="PS51233">
    <property type="entry name" value="VWFD"/>
    <property type="match status" value="3"/>
</dbReference>
<dbReference type="InterPro" id="IPR002172">
    <property type="entry name" value="LDrepeatLR_classA_rpt"/>
</dbReference>
<feature type="disulfide bond" evidence="7">
    <location>
        <begin position="1484"/>
        <end position="1499"/>
    </location>
</feature>
<feature type="chain" id="PRO_5028980481" evidence="8">
    <location>
        <begin position="24"/>
        <end position="1891"/>
    </location>
</feature>
<organism evidence="11 12">
    <name type="scientific">Octopus sinensis</name>
    <name type="common">East Asian common octopus</name>
    <dbReference type="NCBI Taxonomy" id="2607531"/>
    <lineage>
        <taxon>Eukaryota</taxon>
        <taxon>Metazoa</taxon>
        <taxon>Spiralia</taxon>
        <taxon>Lophotrochozoa</taxon>
        <taxon>Mollusca</taxon>
        <taxon>Cephalopoda</taxon>
        <taxon>Coleoidea</taxon>
        <taxon>Octopodiformes</taxon>
        <taxon>Octopoda</taxon>
        <taxon>Incirrata</taxon>
        <taxon>Octopodidae</taxon>
        <taxon>Octopus</taxon>
    </lineage>
</organism>
<dbReference type="Gene3D" id="2.10.25.10">
    <property type="entry name" value="Laminin"/>
    <property type="match status" value="5"/>
</dbReference>
<evidence type="ECO:0000256" key="4">
    <source>
        <dbReference type="ARBA" id="ARBA00023157"/>
    </source>
</evidence>
<evidence type="ECO:0000256" key="2">
    <source>
        <dbReference type="ARBA" id="ARBA00022737"/>
    </source>
</evidence>
<feature type="disulfide bond" evidence="7">
    <location>
        <begin position="1564"/>
        <end position="1579"/>
    </location>
</feature>
<feature type="disulfide bond" evidence="7">
    <location>
        <begin position="1617"/>
        <end position="1629"/>
    </location>
</feature>
<dbReference type="InterPro" id="IPR023415">
    <property type="entry name" value="LDLR_class-A_CS"/>
</dbReference>
<dbReference type="SMART" id="SM00192">
    <property type="entry name" value="LDLa"/>
    <property type="match status" value="7"/>
</dbReference>
<name>A0A7E6F2Q3_9MOLL</name>
<evidence type="ECO:0000313" key="11">
    <source>
        <dbReference type="Proteomes" id="UP000515154"/>
    </source>
</evidence>
<keyword evidence="2" id="KW-0677">Repeat</keyword>
<dbReference type="PROSITE" id="PS50026">
    <property type="entry name" value="EGF_3"/>
    <property type="match status" value="1"/>
</dbReference>
<evidence type="ECO:0000259" key="9">
    <source>
        <dbReference type="PROSITE" id="PS50026"/>
    </source>
</evidence>
<dbReference type="FunFam" id="4.10.400.10:FF:000034">
    <property type="entry name" value="Low-density lipoprotein receptor-related protein 2"/>
    <property type="match status" value="2"/>
</dbReference>
<proteinExistence type="predicted"/>
<reference evidence="12" key="1">
    <citation type="submission" date="2025-08" db="UniProtKB">
        <authorList>
            <consortium name="RefSeq"/>
        </authorList>
    </citation>
    <scope>IDENTIFICATION</scope>
</reference>
<dbReference type="InterPro" id="IPR036055">
    <property type="entry name" value="LDL_receptor-like_sf"/>
</dbReference>
<dbReference type="SUPFAM" id="SSF57424">
    <property type="entry name" value="LDL receptor-like module"/>
    <property type="match status" value="7"/>
</dbReference>
<dbReference type="CDD" id="cd00112">
    <property type="entry name" value="LDLa"/>
    <property type="match status" value="7"/>
</dbReference>
<evidence type="ECO:0000256" key="8">
    <source>
        <dbReference type="SAM" id="SignalP"/>
    </source>
</evidence>
<gene>
    <name evidence="12" type="primary">LOC118764670</name>
</gene>
<dbReference type="GO" id="GO:0007155">
    <property type="term" value="P:cell adhesion"/>
    <property type="evidence" value="ECO:0007669"/>
    <property type="project" value="UniProtKB-KW"/>
</dbReference>
<evidence type="ECO:0000256" key="5">
    <source>
        <dbReference type="ARBA" id="ARBA00023180"/>
    </source>
</evidence>
<accession>A0A7E6F2Q3</accession>
<evidence type="ECO:0000259" key="10">
    <source>
        <dbReference type="PROSITE" id="PS51233"/>
    </source>
</evidence>
<dbReference type="SUPFAM" id="SSF57603">
    <property type="entry name" value="FnI-like domain"/>
    <property type="match status" value="1"/>
</dbReference>
<dbReference type="Gene3D" id="4.10.400.10">
    <property type="entry name" value="Low-density Lipoprotein Receptor"/>
    <property type="match status" value="6"/>
</dbReference>
<dbReference type="GO" id="GO:0005615">
    <property type="term" value="C:extracellular space"/>
    <property type="evidence" value="ECO:0007669"/>
    <property type="project" value="TreeGrafter"/>
</dbReference>
<dbReference type="InterPro" id="IPR002919">
    <property type="entry name" value="TIL_dom"/>
</dbReference>
<feature type="disulfide bond" evidence="7">
    <location>
        <begin position="1434"/>
        <end position="1452"/>
    </location>
</feature>
<feature type="disulfide bond" evidence="6">
    <location>
        <begin position="119"/>
        <end position="129"/>
    </location>
</feature>
<feature type="disulfide bond" evidence="7">
    <location>
        <begin position="1655"/>
        <end position="1667"/>
    </location>
</feature>
<dbReference type="PANTHER" id="PTHR11339:SF386">
    <property type="entry name" value="HEMOLECTIN, ISOFORM A"/>
    <property type="match status" value="1"/>
</dbReference>
<dbReference type="Pfam" id="PF00094">
    <property type="entry name" value="VWD"/>
    <property type="match status" value="3"/>
</dbReference>
<dbReference type="PROSITE" id="PS01209">
    <property type="entry name" value="LDLRA_1"/>
    <property type="match status" value="1"/>
</dbReference>
<sequence>MATKTYLGLLAWICCGYIAFVATSDGDLRGQFCPTSTKVASNVTEKCGKFLAMVGKGYSLDKKASNLLGLSEGELMYKIHKWSLDIQSSPDCTFTKRVNTEKNACCGGWSGAKCLIPVCIPACKNKGSCVSPNVCSCLKGFSGYRCGEITTSVTAEMKYCYKGKICKGENPNNMEDRLMQAKDCCFGNGTRGNSWGSSLSCDVCPQSEKVTLDQSALNKVTKKIVNVGFATCRVYGIYSYRTFDGSNYDFGGACRYTLASEGKNWYVEIESHNCNSFTTCRKKVYVNFMVSNLNIEIFKCKVKVNDKEIDMTNNHLLSGVTIQKKNGMIRLENSAIGVRMKMGCEASVYLTLTETHRQCSLLQGLCGNYNNDYRDDFQALSGKVMKDSDTFANSYLIKTNKAECKPVFGIPDFCTGAQMKMVAAQKCSYLHSNAFKQCHQLIDTARWVKLCKNEICSAQTSQQEEQMCKVFESYSEDCREEGVLIQWRRKDVCPKTCPAGFVYTECTTSCEPTCSRLYSFVPAECYKSCSPGCQCKPGTIRDEDKCVLPKDCSCVYKDKRMPAGSTVQMDCNKCVCKYGRWECTEQKCPSKCTLSDRALYKTFDGTEFRIEPAACKYTLIEPQPNIVDERTRIKIEAVYESCGGRMVAGKNCLKGFTIQSAKLSVEIFDITAVVNTEVVKSFPFIGADIYIKQVSSEFFFIHMKYLDILYKPKTQISITIDPVFASKIRGMCGTFNYITDDDFTLRNNIVDSEENFVLEYQDSTCSLVYTPKISDPCSLYSYNYEKAQTLCNTIKDTSVFGQCYEVVSYQPYFDRCLHETCLKSASGPNTPFCNILSEYAKACADNGKFIKWYESKELSKLCPFQCDAGKSEVYSVCHSLKTSHCSDFATIKGKCKEECIPGCGCPKNMHYDSDGNCVSLADCSCYDKKHQSKAFKSGQMLRRACSKCTCSNAEWDCEKKSCDEIICPKNQVYITNTSICQRTCGNFDQMIKCEKEDIAIDQCGCPEGKVMSHNGGCVEKDDCPCKYDNKWYKPGQKIKIGCKELVCKNNIWVTVSKTNCAATCWASGDPHYQSLDGKSYTFMGNCMYVLSRSLDKTFSIITKNVKCGLSSVTCTKAVEVAIKKQKIFMTRGVGLKVNEHLINQTYAKFQDFVISRSGFFYHILTNIGLTIQWDGATRVYVHVSPYWMGKVEGLCGNYDGNAENDFKGPDNAVRNLASDFGHSWRLQDCVAVPQTKPSDQGIFCNSPERRMWAQSACNPIRRGPLFERCRQATGDKYKTFYDDCVQDACGCDTGGDCECLCAAISNFADMCSRHNIYIKWRSQELCPIQCEENFRYSTCGSPCPQTCRNIGDEPEPYCKTTKCIEGCFCAPGFIRDGKKCIPAIECPCYMNGLRYSPGTKLKINCKECVCSVGKFQCTKIKDCPKKCKPGEFRCTMGECIAKGYKCDKTIDCRDGSDELNCNYTCKPGEFECGDGHCIPLSKKCNGLPDCVLGSDERNCNISCHSTQFACKNKKCIPKSFKCDGHVDCGIGDTSDETNCPTERCNARQFTCSISGKCLPITKKCDGHDDCGDASDEIGCTCTCKNQFTCGSCDCIPKEKQCDGKMDCADGSDEKCACSVNEFTCNNKQCVDSKLKCDKKVDCTDGSDELYCNILCNASQFTCNNGQCINKTKYCDTVKDCADGSDEHDDCFVVLPQTKPTLPPWPETTTKAKTVTTKATTIAITTATTAKATTAKATTATATTAKATTATATTATATTATATTAKATTATATTTTPFVSTTPSTRASTSFTTAPKTTISFTTGATCDAITLDYNSVEVLIKSSSSLTPPRDVLKGSNKNWVSKDEQNIWLEISFQTTYDVRVLEIGFVLDNAFSFQLDYVKENIVVDTKVR</sequence>
<evidence type="ECO:0000256" key="1">
    <source>
        <dbReference type="ARBA" id="ARBA00022729"/>
    </source>
</evidence>
<feature type="disulfide bond" evidence="7">
    <location>
        <begin position="1510"/>
        <end position="1528"/>
    </location>
</feature>
<dbReference type="FunFam" id="2.10.25.10:FF:000055">
    <property type="entry name" value="alpha-tectorin isoform X1"/>
    <property type="match status" value="2"/>
</dbReference>
<feature type="domain" description="VWFD" evidence="10">
    <location>
        <begin position="1062"/>
        <end position="1233"/>
    </location>
</feature>
<dbReference type="SMART" id="SM00215">
    <property type="entry name" value="VWC_out"/>
    <property type="match status" value="2"/>
</dbReference>
<feature type="disulfide bond" evidence="7">
    <location>
        <begin position="1465"/>
        <end position="1477"/>
    </location>
</feature>
<dbReference type="Pfam" id="PF08742">
    <property type="entry name" value="C8"/>
    <property type="match status" value="3"/>
</dbReference>
<feature type="disulfide bond" evidence="7">
    <location>
        <begin position="1427"/>
        <end position="1439"/>
    </location>
</feature>
<dbReference type="Pfam" id="PF00057">
    <property type="entry name" value="Ldl_recept_a"/>
    <property type="match status" value="7"/>
</dbReference>
<keyword evidence="1 8" id="KW-0732">Signal</keyword>
<feature type="disulfide bond" evidence="7">
    <location>
        <begin position="1636"/>
        <end position="1651"/>
    </location>
</feature>
<comment type="caution">
    <text evidence="6">Lacks conserved residue(s) required for the propagation of feature annotation.</text>
</comment>
<feature type="disulfide bond" evidence="7">
    <location>
        <begin position="1472"/>
        <end position="1490"/>
    </location>
</feature>
<feature type="domain" description="VWFD" evidence="10">
    <location>
        <begin position="230"/>
        <end position="405"/>
    </location>
</feature>
<keyword evidence="6" id="KW-0245">EGF-like domain</keyword>
<dbReference type="GO" id="GO:0031012">
    <property type="term" value="C:extracellular matrix"/>
    <property type="evidence" value="ECO:0007669"/>
    <property type="project" value="TreeGrafter"/>
</dbReference>
<keyword evidence="4 6" id="KW-1015">Disulfide bond</keyword>
<dbReference type="Pfam" id="PF23244">
    <property type="entry name" value="VWF"/>
    <property type="match status" value="1"/>
</dbReference>
<dbReference type="PROSITE" id="PS01186">
    <property type="entry name" value="EGF_2"/>
    <property type="match status" value="1"/>
</dbReference>
<dbReference type="RefSeq" id="XP_036361565.1">
    <property type="nucleotide sequence ID" value="XM_036505672.1"/>
</dbReference>
<keyword evidence="5" id="KW-0325">Glycoprotein</keyword>
<feature type="disulfide bond" evidence="7">
    <location>
        <begin position="1589"/>
        <end position="1607"/>
    </location>
</feature>
<dbReference type="InterPro" id="IPR001846">
    <property type="entry name" value="VWF_type-D"/>
</dbReference>
<dbReference type="PRINTS" id="PR00261">
    <property type="entry name" value="LDLRECEPTOR"/>
</dbReference>
<feature type="domain" description="EGF-like" evidence="9">
    <location>
        <begin position="115"/>
        <end position="147"/>
    </location>
</feature>
<dbReference type="SMART" id="SM00832">
    <property type="entry name" value="C8"/>
    <property type="match status" value="3"/>
</dbReference>
<feature type="disulfide bond" evidence="7">
    <location>
        <begin position="1662"/>
        <end position="1680"/>
    </location>
</feature>
<dbReference type="InterPro" id="IPR000742">
    <property type="entry name" value="EGF"/>
</dbReference>
<dbReference type="SUPFAM" id="SSF57567">
    <property type="entry name" value="Serine protease inhibitors"/>
    <property type="match status" value="4"/>
</dbReference>
<evidence type="ECO:0000256" key="3">
    <source>
        <dbReference type="ARBA" id="ARBA00022889"/>
    </source>
</evidence>
<evidence type="ECO:0000256" key="6">
    <source>
        <dbReference type="PROSITE-ProRule" id="PRU00076"/>
    </source>
</evidence>
<dbReference type="CDD" id="cd19941">
    <property type="entry name" value="TIL"/>
    <property type="match status" value="4"/>
</dbReference>
<feature type="domain" description="VWFD" evidence="10">
    <location>
        <begin position="590"/>
        <end position="771"/>
    </location>
</feature>
<keyword evidence="3" id="KW-0130">Cell adhesion</keyword>